<name>A0AAV4XQ22_CAEEX</name>
<gene>
    <name evidence="1" type="ORF">CEXT_464051</name>
</gene>
<dbReference type="EMBL" id="BPLR01017997">
    <property type="protein sequence ID" value="GIY96061.1"/>
    <property type="molecule type" value="Genomic_DNA"/>
</dbReference>
<comment type="caution">
    <text evidence="1">The sequence shown here is derived from an EMBL/GenBank/DDBJ whole genome shotgun (WGS) entry which is preliminary data.</text>
</comment>
<reference evidence="1 2" key="1">
    <citation type="submission" date="2021-06" db="EMBL/GenBank/DDBJ databases">
        <title>Caerostris extrusa draft genome.</title>
        <authorList>
            <person name="Kono N."/>
            <person name="Arakawa K."/>
        </authorList>
    </citation>
    <scope>NUCLEOTIDE SEQUENCE [LARGE SCALE GENOMIC DNA]</scope>
</reference>
<dbReference type="AlphaFoldDB" id="A0AAV4XQ22"/>
<organism evidence="1 2">
    <name type="scientific">Caerostris extrusa</name>
    <name type="common">Bark spider</name>
    <name type="synonym">Caerostris bankana</name>
    <dbReference type="NCBI Taxonomy" id="172846"/>
    <lineage>
        <taxon>Eukaryota</taxon>
        <taxon>Metazoa</taxon>
        <taxon>Ecdysozoa</taxon>
        <taxon>Arthropoda</taxon>
        <taxon>Chelicerata</taxon>
        <taxon>Arachnida</taxon>
        <taxon>Araneae</taxon>
        <taxon>Araneomorphae</taxon>
        <taxon>Entelegynae</taxon>
        <taxon>Araneoidea</taxon>
        <taxon>Araneidae</taxon>
        <taxon>Caerostris</taxon>
    </lineage>
</organism>
<accession>A0AAV4XQ22</accession>
<evidence type="ECO:0000313" key="1">
    <source>
        <dbReference type="EMBL" id="GIY96061.1"/>
    </source>
</evidence>
<proteinExistence type="predicted"/>
<feature type="non-terminal residue" evidence="1">
    <location>
        <position position="61"/>
    </location>
</feature>
<dbReference type="Proteomes" id="UP001054945">
    <property type="component" value="Unassembled WGS sequence"/>
</dbReference>
<protein>
    <submittedName>
        <fullName evidence="1">Uncharacterized protein</fullName>
    </submittedName>
</protein>
<evidence type="ECO:0000313" key="2">
    <source>
        <dbReference type="Proteomes" id="UP001054945"/>
    </source>
</evidence>
<sequence length="61" mass="6767">MALKVYSTAWFSGGWDLIDRRGLEEGRMILPGLMTCPHFTAGCNSDLLFQRSIDGALWGCT</sequence>
<keyword evidence="2" id="KW-1185">Reference proteome</keyword>